<dbReference type="GO" id="GO:0005524">
    <property type="term" value="F:ATP binding"/>
    <property type="evidence" value="ECO:0007669"/>
    <property type="project" value="UniProtKB-KW"/>
</dbReference>
<feature type="compositionally biased region" description="Gly residues" evidence="8">
    <location>
        <begin position="33"/>
        <end position="47"/>
    </location>
</feature>
<dbReference type="PROSITE" id="PS51195">
    <property type="entry name" value="Q_MOTIF"/>
    <property type="match status" value="1"/>
</dbReference>
<dbReference type="PROSITE" id="PS51194">
    <property type="entry name" value="HELICASE_CTER"/>
    <property type="match status" value="1"/>
</dbReference>
<dbReference type="PROSITE" id="PS51192">
    <property type="entry name" value="HELICASE_ATP_BIND_1"/>
    <property type="match status" value="1"/>
</dbReference>
<dbReference type="Gene3D" id="3.40.50.300">
    <property type="entry name" value="P-loop containing nucleotide triphosphate hydrolases"/>
    <property type="match status" value="2"/>
</dbReference>
<dbReference type="InterPro" id="IPR014001">
    <property type="entry name" value="Helicase_ATP-bd"/>
</dbReference>
<dbReference type="InterPro" id="IPR001650">
    <property type="entry name" value="Helicase_C-like"/>
</dbReference>
<dbReference type="SMART" id="SM00490">
    <property type="entry name" value="HELICc"/>
    <property type="match status" value="1"/>
</dbReference>
<dbReference type="CDD" id="cd18787">
    <property type="entry name" value="SF2_C_DEAD"/>
    <property type="match status" value="1"/>
</dbReference>
<dbReference type="EC" id="3.6.4.13" evidence="1"/>
<comment type="similarity">
    <text evidence="7">Belongs to the DEAD box helicase family.</text>
</comment>
<evidence type="ECO:0000256" key="8">
    <source>
        <dbReference type="SAM" id="MobiDB-lite"/>
    </source>
</evidence>
<dbReference type="InterPro" id="IPR027417">
    <property type="entry name" value="P-loop_NTPase"/>
</dbReference>
<dbReference type="AlphaFoldDB" id="A0A7S4DEQ9"/>
<dbReference type="Pfam" id="PF00271">
    <property type="entry name" value="Helicase_C"/>
    <property type="match status" value="1"/>
</dbReference>
<evidence type="ECO:0000259" key="10">
    <source>
        <dbReference type="PROSITE" id="PS51194"/>
    </source>
</evidence>
<dbReference type="Pfam" id="PF00270">
    <property type="entry name" value="DEAD"/>
    <property type="match status" value="1"/>
</dbReference>
<feature type="domain" description="Helicase C-terminal" evidence="10">
    <location>
        <begin position="321"/>
        <end position="482"/>
    </location>
</feature>
<evidence type="ECO:0000256" key="6">
    <source>
        <dbReference type="PROSITE-ProRule" id="PRU00552"/>
    </source>
</evidence>
<dbReference type="PROSITE" id="PS00039">
    <property type="entry name" value="DEAD_ATP_HELICASE"/>
    <property type="match status" value="1"/>
</dbReference>
<evidence type="ECO:0000256" key="7">
    <source>
        <dbReference type="RuleBase" id="RU000492"/>
    </source>
</evidence>
<dbReference type="EMBL" id="HBIV01001407">
    <property type="protein sequence ID" value="CAE0644963.1"/>
    <property type="molecule type" value="Transcribed_RNA"/>
</dbReference>
<dbReference type="PANTHER" id="PTHR47958">
    <property type="entry name" value="ATP-DEPENDENT RNA HELICASE DBP3"/>
    <property type="match status" value="1"/>
</dbReference>
<sequence>MSYGGDRYGGGGGDRYGGDRSYDRYSRADRRGGGGSRGGGGRRGGLGASLRAPDWSRIQLAPFQKNFYREHPEVTQFTETDVKDIRKSYDITTVGTPIPKPIRTFEQSSFPAYVLNEIKKAGFEKPSAIQSQGWPMALSGRDVIGVAKTGSGKTLGFLLPAIVHINAQPLLKPGDGPIALILSPTRELANQTLGETDKFGRSSRLKYTCVYGGVPKGGQARDLRNGVEICIATPGRLIDFLESGTTNLRRVTYLVLDEADRMLDMGFEPQMRAIVGQIRPDRQTLLFSATWPKSIVRLASDFLNNPLQVNVGSLDLHANKDITQIIEVCEEYDKRRLLMKHMAQQPRGLKILIFTGTKRGADQLTRTLRDDGYGARAIHGDKSQQDRDWTLAEFKSGKSPIMVATDVASRGLDVRDLSLVFNFDFPQAVEDYIHRIGRTGRAGKKGTAITFFTAKDAKKADELIKILTEAKQQVPKELLRYQGYSRGGKRGGPSRYSYGSSFGGSRGGSGGYGGGGYSRASSGGYSSGGSGSGYGGGGSYGGGRY</sequence>
<feature type="region of interest" description="Disordered" evidence="8">
    <location>
        <begin position="1"/>
        <end position="48"/>
    </location>
</feature>
<dbReference type="InterPro" id="IPR011545">
    <property type="entry name" value="DEAD/DEAH_box_helicase_dom"/>
</dbReference>
<dbReference type="SUPFAM" id="SSF52540">
    <property type="entry name" value="P-loop containing nucleoside triphosphate hydrolases"/>
    <property type="match status" value="1"/>
</dbReference>
<dbReference type="GO" id="GO:0003724">
    <property type="term" value="F:RNA helicase activity"/>
    <property type="evidence" value="ECO:0007669"/>
    <property type="project" value="UniProtKB-EC"/>
</dbReference>
<evidence type="ECO:0000256" key="3">
    <source>
        <dbReference type="ARBA" id="ARBA00022801"/>
    </source>
</evidence>
<feature type="short sequence motif" description="Q motif" evidence="6">
    <location>
        <begin position="103"/>
        <end position="131"/>
    </location>
</feature>
<feature type="compositionally biased region" description="Basic and acidic residues" evidence="8">
    <location>
        <begin position="16"/>
        <end position="32"/>
    </location>
</feature>
<dbReference type="SMART" id="SM00487">
    <property type="entry name" value="DEXDc"/>
    <property type="match status" value="1"/>
</dbReference>
<dbReference type="FunFam" id="3.40.50.300:FF:000008">
    <property type="entry name" value="ATP-dependent RNA helicase RhlB"/>
    <property type="match status" value="1"/>
</dbReference>
<dbReference type="InterPro" id="IPR000629">
    <property type="entry name" value="RNA-helicase_DEAD-box_CS"/>
</dbReference>
<evidence type="ECO:0000256" key="5">
    <source>
        <dbReference type="ARBA" id="ARBA00022840"/>
    </source>
</evidence>
<feature type="compositionally biased region" description="Gly residues" evidence="8">
    <location>
        <begin position="1"/>
        <end position="15"/>
    </location>
</feature>
<name>A0A7S4DEQ9_9EUKA</name>
<feature type="domain" description="Helicase ATP-binding" evidence="9">
    <location>
        <begin position="134"/>
        <end position="309"/>
    </location>
</feature>
<proteinExistence type="inferred from homology"/>
<evidence type="ECO:0000256" key="4">
    <source>
        <dbReference type="ARBA" id="ARBA00022806"/>
    </source>
</evidence>
<feature type="region of interest" description="Disordered" evidence="8">
    <location>
        <begin position="522"/>
        <end position="545"/>
    </location>
</feature>
<dbReference type="GO" id="GO:0016787">
    <property type="term" value="F:hydrolase activity"/>
    <property type="evidence" value="ECO:0007669"/>
    <property type="project" value="UniProtKB-KW"/>
</dbReference>
<keyword evidence="5 7" id="KW-0067">ATP-binding</keyword>
<dbReference type="GO" id="GO:0003676">
    <property type="term" value="F:nucleic acid binding"/>
    <property type="evidence" value="ECO:0007669"/>
    <property type="project" value="InterPro"/>
</dbReference>
<evidence type="ECO:0000259" key="9">
    <source>
        <dbReference type="PROSITE" id="PS51192"/>
    </source>
</evidence>
<dbReference type="FunFam" id="3.40.50.300:FF:000079">
    <property type="entry name" value="probable ATP-dependent RNA helicase DDX17"/>
    <property type="match status" value="1"/>
</dbReference>
<gene>
    <name evidence="12" type="ORF">LGLO00237_LOCUS977</name>
</gene>
<evidence type="ECO:0000259" key="11">
    <source>
        <dbReference type="PROSITE" id="PS51195"/>
    </source>
</evidence>
<keyword evidence="3 7" id="KW-0378">Hydrolase</keyword>
<keyword evidence="4 7" id="KW-0347">Helicase</keyword>
<evidence type="ECO:0000313" key="12">
    <source>
        <dbReference type="EMBL" id="CAE0644963.1"/>
    </source>
</evidence>
<dbReference type="CDD" id="cd17966">
    <property type="entry name" value="DEADc_DDX5_DDX17"/>
    <property type="match status" value="1"/>
</dbReference>
<feature type="compositionally biased region" description="Gly residues" evidence="8">
    <location>
        <begin position="525"/>
        <end position="545"/>
    </location>
</feature>
<accession>A0A7S4DEQ9</accession>
<protein>
    <recommendedName>
        <fullName evidence="1">RNA helicase</fullName>
        <ecNumber evidence="1">3.6.4.13</ecNumber>
    </recommendedName>
</protein>
<reference evidence="12" key="1">
    <citation type="submission" date="2021-01" db="EMBL/GenBank/DDBJ databases">
        <authorList>
            <person name="Corre E."/>
            <person name="Pelletier E."/>
            <person name="Niang G."/>
            <person name="Scheremetjew M."/>
            <person name="Finn R."/>
            <person name="Kale V."/>
            <person name="Holt S."/>
            <person name="Cochrane G."/>
            <person name="Meng A."/>
            <person name="Brown T."/>
            <person name="Cohen L."/>
        </authorList>
    </citation>
    <scope>NUCLEOTIDE SEQUENCE</scope>
    <source>
        <strain evidence="12">CCCM811</strain>
    </source>
</reference>
<organism evidence="12">
    <name type="scientific">Lotharella globosa</name>
    <dbReference type="NCBI Taxonomy" id="91324"/>
    <lineage>
        <taxon>Eukaryota</taxon>
        <taxon>Sar</taxon>
        <taxon>Rhizaria</taxon>
        <taxon>Cercozoa</taxon>
        <taxon>Chlorarachniophyceae</taxon>
        <taxon>Lotharella</taxon>
    </lineage>
</organism>
<feature type="domain" description="DEAD-box RNA helicase Q" evidence="11">
    <location>
        <begin position="103"/>
        <end position="131"/>
    </location>
</feature>
<evidence type="ECO:0000256" key="2">
    <source>
        <dbReference type="ARBA" id="ARBA00022741"/>
    </source>
</evidence>
<dbReference type="InterPro" id="IPR014014">
    <property type="entry name" value="RNA_helicase_DEAD_Q_motif"/>
</dbReference>
<evidence type="ECO:0000256" key="1">
    <source>
        <dbReference type="ARBA" id="ARBA00012552"/>
    </source>
</evidence>
<keyword evidence="2 7" id="KW-0547">Nucleotide-binding</keyword>